<dbReference type="GO" id="GO:0005506">
    <property type="term" value="F:iron ion binding"/>
    <property type="evidence" value="ECO:0007669"/>
    <property type="project" value="InterPro"/>
</dbReference>
<dbReference type="GO" id="GO:0020037">
    <property type="term" value="F:heme binding"/>
    <property type="evidence" value="ECO:0007669"/>
    <property type="project" value="InterPro"/>
</dbReference>
<dbReference type="InterPro" id="IPR036396">
    <property type="entry name" value="Cyt_P450_sf"/>
</dbReference>
<keyword evidence="3 6" id="KW-0349">Heme</keyword>
<evidence type="ECO:0000256" key="2">
    <source>
        <dbReference type="ARBA" id="ARBA00010617"/>
    </source>
</evidence>
<evidence type="ECO:0000313" key="10">
    <source>
        <dbReference type="Proteomes" id="UP000800235"/>
    </source>
</evidence>
<evidence type="ECO:0000256" key="7">
    <source>
        <dbReference type="RuleBase" id="RU000461"/>
    </source>
</evidence>
<comment type="cofactor">
    <cofactor evidence="1 6">
        <name>heme</name>
        <dbReference type="ChEBI" id="CHEBI:30413"/>
    </cofactor>
</comment>
<dbReference type="PANTHER" id="PTHR24305:SF210">
    <property type="entry name" value="CYTOCHROME P450 MONOOXYGENASE ASQL-RELATED"/>
    <property type="match status" value="1"/>
</dbReference>
<comment type="similarity">
    <text evidence="2 7">Belongs to the cytochrome P450 family.</text>
</comment>
<keyword evidence="10" id="KW-1185">Reference proteome</keyword>
<sequence length="496" mass="56436">MALNIPILKAYLVLVAPSLGILYLITFAVYRIWFHPLSSFPGPRLWAVCRLPWHYRLVTGDLPRTLQNLHAQYGEVVRTAPDELSFISASAQRDIHVHSRSKYFQKDKSIYPKRHPTIDGILTASDEDHARHRKVFNPAFSERALRGQEPIFKIYTDGLIALLDKGKATLENPDATNDFVKAFNWTTFDIVGHLTFGEPFGCLRDAAYHPWVSMIFDNIKSGSFIQAIKYYPVLSRLYALLIPKSLLKKRADHEAFTHTKVSQRMEKDSEMPDFFSYIENKGTLSRLEIDLDCGTILIAGSETTATTMSGVVYYLCRTPRAMQRLQDEVRSSFEREDDITSLEVGKLSYLTACIEEGLRMYPSIPTGLARRLEGAEGLTVSGYFVPLGTVVSVAQYSAYRSPTNFVNPNDYCPERWVGAPEFEHDCREVVQSFGLGARNCIGQAMAYLEMRLILARLIFRFDLELTNGADFSPEKQKIHFLWSKPPLYIRVSDRVN</sequence>
<feature type="binding site" description="axial binding residue" evidence="6">
    <location>
        <position position="440"/>
    </location>
    <ligand>
        <name>heme</name>
        <dbReference type="ChEBI" id="CHEBI:30413"/>
    </ligand>
    <ligandPart>
        <name>Fe</name>
        <dbReference type="ChEBI" id="CHEBI:18248"/>
    </ligandPart>
</feature>
<keyword evidence="7" id="KW-0560">Oxidoreductase</keyword>
<proteinExistence type="inferred from homology"/>
<dbReference type="Pfam" id="PF00067">
    <property type="entry name" value="p450"/>
    <property type="match status" value="1"/>
</dbReference>
<evidence type="ECO:0000256" key="3">
    <source>
        <dbReference type="ARBA" id="ARBA00022617"/>
    </source>
</evidence>
<keyword evidence="4 6" id="KW-0479">Metal-binding</keyword>
<organism evidence="9 10">
    <name type="scientific">Tothia fuscella</name>
    <dbReference type="NCBI Taxonomy" id="1048955"/>
    <lineage>
        <taxon>Eukaryota</taxon>
        <taxon>Fungi</taxon>
        <taxon>Dikarya</taxon>
        <taxon>Ascomycota</taxon>
        <taxon>Pezizomycotina</taxon>
        <taxon>Dothideomycetes</taxon>
        <taxon>Pleosporomycetidae</taxon>
        <taxon>Venturiales</taxon>
        <taxon>Cylindrosympodiaceae</taxon>
        <taxon>Tothia</taxon>
    </lineage>
</organism>
<protein>
    <submittedName>
        <fullName evidence="9">Toxin biosynthesis cytochrome P450 monooxygenase</fullName>
    </submittedName>
</protein>
<dbReference type="SUPFAM" id="SSF48264">
    <property type="entry name" value="Cytochrome P450"/>
    <property type="match status" value="1"/>
</dbReference>
<evidence type="ECO:0000256" key="4">
    <source>
        <dbReference type="ARBA" id="ARBA00022723"/>
    </source>
</evidence>
<reference evidence="9" key="1">
    <citation type="journal article" date="2020" name="Stud. Mycol.">
        <title>101 Dothideomycetes genomes: a test case for predicting lifestyles and emergence of pathogens.</title>
        <authorList>
            <person name="Haridas S."/>
            <person name="Albert R."/>
            <person name="Binder M."/>
            <person name="Bloem J."/>
            <person name="Labutti K."/>
            <person name="Salamov A."/>
            <person name="Andreopoulos B."/>
            <person name="Baker S."/>
            <person name="Barry K."/>
            <person name="Bills G."/>
            <person name="Bluhm B."/>
            <person name="Cannon C."/>
            <person name="Castanera R."/>
            <person name="Culley D."/>
            <person name="Daum C."/>
            <person name="Ezra D."/>
            <person name="Gonzalez J."/>
            <person name="Henrissat B."/>
            <person name="Kuo A."/>
            <person name="Liang C."/>
            <person name="Lipzen A."/>
            <person name="Lutzoni F."/>
            <person name="Magnuson J."/>
            <person name="Mondo S."/>
            <person name="Nolan M."/>
            <person name="Ohm R."/>
            <person name="Pangilinan J."/>
            <person name="Park H.-J."/>
            <person name="Ramirez L."/>
            <person name="Alfaro M."/>
            <person name="Sun H."/>
            <person name="Tritt A."/>
            <person name="Yoshinaga Y."/>
            <person name="Zwiers L.-H."/>
            <person name="Turgeon B."/>
            <person name="Goodwin S."/>
            <person name="Spatafora J."/>
            <person name="Crous P."/>
            <person name="Grigoriev I."/>
        </authorList>
    </citation>
    <scope>NUCLEOTIDE SEQUENCE</scope>
    <source>
        <strain evidence="9">CBS 130266</strain>
    </source>
</reference>
<dbReference type="CDD" id="cd11058">
    <property type="entry name" value="CYP60B-like"/>
    <property type="match status" value="1"/>
</dbReference>
<evidence type="ECO:0000256" key="6">
    <source>
        <dbReference type="PIRSR" id="PIRSR602401-1"/>
    </source>
</evidence>
<evidence type="ECO:0000313" key="9">
    <source>
        <dbReference type="EMBL" id="KAF2419582.1"/>
    </source>
</evidence>
<keyword evidence="7 9" id="KW-0503">Monooxygenase</keyword>
<dbReference type="InterPro" id="IPR001128">
    <property type="entry name" value="Cyt_P450"/>
</dbReference>
<dbReference type="PANTHER" id="PTHR24305">
    <property type="entry name" value="CYTOCHROME P450"/>
    <property type="match status" value="1"/>
</dbReference>
<keyword evidence="5 6" id="KW-0408">Iron</keyword>
<evidence type="ECO:0000256" key="5">
    <source>
        <dbReference type="ARBA" id="ARBA00023004"/>
    </source>
</evidence>
<comment type="caution">
    <text evidence="9">The sequence shown here is derived from an EMBL/GenBank/DDBJ whole genome shotgun (WGS) entry which is preliminary data.</text>
</comment>
<dbReference type="InterPro" id="IPR002401">
    <property type="entry name" value="Cyt_P450_E_grp-I"/>
</dbReference>
<dbReference type="GO" id="GO:0004497">
    <property type="term" value="F:monooxygenase activity"/>
    <property type="evidence" value="ECO:0007669"/>
    <property type="project" value="UniProtKB-KW"/>
</dbReference>
<name>A0A9P4NFP8_9PEZI</name>
<evidence type="ECO:0000256" key="1">
    <source>
        <dbReference type="ARBA" id="ARBA00001971"/>
    </source>
</evidence>
<dbReference type="AlphaFoldDB" id="A0A9P4NFP8"/>
<dbReference type="PRINTS" id="PR00463">
    <property type="entry name" value="EP450I"/>
</dbReference>
<keyword evidence="8" id="KW-0472">Membrane</keyword>
<keyword evidence="8" id="KW-0812">Transmembrane</keyword>
<accession>A0A9P4NFP8</accession>
<dbReference type="InterPro" id="IPR017972">
    <property type="entry name" value="Cyt_P450_CS"/>
</dbReference>
<dbReference type="PRINTS" id="PR00385">
    <property type="entry name" value="P450"/>
</dbReference>
<dbReference type="InterPro" id="IPR050121">
    <property type="entry name" value="Cytochrome_P450_monoxygenase"/>
</dbReference>
<dbReference type="EMBL" id="MU007119">
    <property type="protein sequence ID" value="KAF2419582.1"/>
    <property type="molecule type" value="Genomic_DNA"/>
</dbReference>
<dbReference type="OrthoDB" id="1470350at2759"/>
<feature type="transmembrane region" description="Helical" evidence="8">
    <location>
        <begin position="12"/>
        <end position="33"/>
    </location>
</feature>
<evidence type="ECO:0000256" key="8">
    <source>
        <dbReference type="SAM" id="Phobius"/>
    </source>
</evidence>
<gene>
    <name evidence="9" type="ORF">EJ08DRAFT_654054</name>
</gene>
<dbReference type="Gene3D" id="1.10.630.10">
    <property type="entry name" value="Cytochrome P450"/>
    <property type="match status" value="1"/>
</dbReference>
<dbReference type="GO" id="GO:0016705">
    <property type="term" value="F:oxidoreductase activity, acting on paired donors, with incorporation or reduction of molecular oxygen"/>
    <property type="evidence" value="ECO:0007669"/>
    <property type="project" value="InterPro"/>
</dbReference>
<dbReference type="PROSITE" id="PS00086">
    <property type="entry name" value="CYTOCHROME_P450"/>
    <property type="match status" value="1"/>
</dbReference>
<keyword evidence="8" id="KW-1133">Transmembrane helix</keyword>
<dbReference type="Proteomes" id="UP000800235">
    <property type="component" value="Unassembled WGS sequence"/>
</dbReference>